<dbReference type="AlphaFoldDB" id="A0A3G6K7D5"/>
<keyword evidence="1" id="KW-0812">Transmembrane</keyword>
<sequence>MDHRKIEWLFLILFCLVDIYLLIELWRAPVTLTSSTNSVTTSTSLKAEMKSDNITVPSLSRKGDSGYYLATRSKSDLKEAAKKLSSDVSTSYAEGDKTLYATMKTAIPLERMTVGEFKNDSNYVPHGKQYVYAKNLSSNSSYVYVQKSQYGLVYSSLAQLVVNVKNKKITGYYQTYLTDLSSVRELQATISPLRAVTNLYTTRELADNSRVMQVKLGYTKLTEVRGSVIFVPTWLVWIENKGSKSSCLKRVNAFSGQLLQNSTLDD</sequence>
<evidence type="ECO:0000313" key="3">
    <source>
        <dbReference type="EMBL" id="AZA16922.1"/>
    </source>
</evidence>
<reference evidence="3" key="1">
    <citation type="submission" date="2018-07" db="EMBL/GenBank/DDBJ databases">
        <authorList>
            <person name="Somerville V."/>
        </authorList>
    </citation>
    <scope>NUCLEOTIDE SEQUENCE</scope>
    <source>
        <strain evidence="3">NWC_2_2</strain>
    </source>
</reference>
<dbReference type="RefSeq" id="WP_138490697.1">
    <property type="nucleotide sequence ID" value="NZ_CP046131.1"/>
</dbReference>
<feature type="domain" description="Regulatory protein YycH-like" evidence="2">
    <location>
        <begin position="35"/>
        <end position="254"/>
    </location>
</feature>
<keyword evidence="1" id="KW-0472">Membrane</keyword>
<name>A0A3G6K7D5_LACDL</name>
<protein>
    <recommendedName>
        <fullName evidence="2">Regulatory protein YycH-like domain-containing protein</fullName>
    </recommendedName>
</protein>
<dbReference type="Pfam" id="PF09648">
    <property type="entry name" value="YycI"/>
    <property type="match status" value="1"/>
</dbReference>
<evidence type="ECO:0000256" key="1">
    <source>
        <dbReference type="SAM" id="Phobius"/>
    </source>
</evidence>
<feature type="transmembrane region" description="Helical" evidence="1">
    <location>
        <begin position="6"/>
        <end position="23"/>
    </location>
</feature>
<dbReference type="GO" id="GO:0016020">
    <property type="term" value="C:membrane"/>
    <property type="evidence" value="ECO:0007669"/>
    <property type="project" value="InterPro"/>
</dbReference>
<dbReference type="Gene3D" id="2.40.128.690">
    <property type="entry name" value="YycH protein, domain 3-like"/>
    <property type="match status" value="1"/>
</dbReference>
<organism evidence="3">
    <name type="scientific">Lactobacillus delbrueckii subsp. lactis</name>
    <dbReference type="NCBI Taxonomy" id="29397"/>
    <lineage>
        <taxon>Bacteria</taxon>
        <taxon>Bacillati</taxon>
        <taxon>Bacillota</taxon>
        <taxon>Bacilli</taxon>
        <taxon>Lactobacillales</taxon>
        <taxon>Lactobacillaceae</taxon>
        <taxon>Lactobacillus</taxon>
    </lineage>
</organism>
<dbReference type="EMBL" id="CP031023">
    <property type="protein sequence ID" value="AZA16922.1"/>
    <property type="molecule type" value="Genomic_DNA"/>
</dbReference>
<proteinExistence type="predicted"/>
<dbReference type="InterPro" id="IPR018604">
    <property type="entry name" value="YycI-like"/>
</dbReference>
<accession>A0A3G6K7D5</accession>
<evidence type="ECO:0000259" key="2">
    <source>
        <dbReference type="Pfam" id="PF09648"/>
    </source>
</evidence>
<gene>
    <name evidence="3" type="ORF">DQL93_10975</name>
</gene>
<keyword evidence="1" id="KW-1133">Transmembrane helix</keyword>